<sequence length="134" mass="15312">MNSYVDKLVLNVSNLYNQKDVKEFLVLILPNNALVALPLNDVKFCVINRCNNDSFKISIGIGCDDERCKRCIISAIVKPELSSAFCCCSEIESFDNDDDEPQQEEELKIFSIKKKEDVFSDMMVTYSFRRYGGD</sequence>
<keyword evidence="2" id="KW-1185">Reference proteome</keyword>
<gene>
    <name evidence="1" type="ORF">DERP_014527</name>
</gene>
<proteinExistence type="predicted"/>
<comment type="caution">
    <text evidence="1">The sequence shown here is derived from an EMBL/GenBank/DDBJ whole genome shotgun (WGS) entry which is preliminary data.</text>
</comment>
<evidence type="ECO:0000313" key="1">
    <source>
        <dbReference type="EMBL" id="KAH9425956.1"/>
    </source>
</evidence>
<organism evidence="1 2">
    <name type="scientific">Dermatophagoides pteronyssinus</name>
    <name type="common">European house dust mite</name>
    <dbReference type="NCBI Taxonomy" id="6956"/>
    <lineage>
        <taxon>Eukaryota</taxon>
        <taxon>Metazoa</taxon>
        <taxon>Ecdysozoa</taxon>
        <taxon>Arthropoda</taxon>
        <taxon>Chelicerata</taxon>
        <taxon>Arachnida</taxon>
        <taxon>Acari</taxon>
        <taxon>Acariformes</taxon>
        <taxon>Sarcoptiformes</taxon>
        <taxon>Astigmata</taxon>
        <taxon>Psoroptidia</taxon>
        <taxon>Analgoidea</taxon>
        <taxon>Pyroglyphidae</taxon>
        <taxon>Dermatophagoidinae</taxon>
        <taxon>Dermatophagoides</taxon>
    </lineage>
</organism>
<dbReference type="Proteomes" id="UP000887458">
    <property type="component" value="Unassembled WGS sequence"/>
</dbReference>
<accession>A0ABQ8JTP4</accession>
<name>A0ABQ8JTP4_DERPT</name>
<reference evidence="1 2" key="1">
    <citation type="journal article" date="2018" name="J. Allergy Clin. Immunol.">
        <title>High-quality assembly of Dermatophagoides pteronyssinus genome and transcriptome reveals a wide range of novel allergens.</title>
        <authorList>
            <person name="Liu X.Y."/>
            <person name="Yang K.Y."/>
            <person name="Wang M.Q."/>
            <person name="Kwok J.S."/>
            <person name="Zeng X."/>
            <person name="Yang Z."/>
            <person name="Xiao X.J."/>
            <person name="Lau C.P."/>
            <person name="Li Y."/>
            <person name="Huang Z.M."/>
            <person name="Ba J.G."/>
            <person name="Yim A.K."/>
            <person name="Ouyang C.Y."/>
            <person name="Ngai S.M."/>
            <person name="Chan T.F."/>
            <person name="Leung E.L."/>
            <person name="Liu L."/>
            <person name="Liu Z.G."/>
            <person name="Tsui S.K."/>
        </authorList>
    </citation>
    <scope>NUCLEOTIDE SEQUENCE [LARGE SCALE GENOMIC DNA]</scope>
    <source>
        <strain evidence="1">Derp</strain>
    </source>
</reference>
<protein>
    <submittedName>
        <fullName evidence="1">Uncharacterized protein</fullName>
    </submittedName>
</protein>
<evidence type="ECO:0000313" key="2">
    <source>
        <dbReference type="Proteomes" id="UP000887458"/>
    </source>
</evidence>
<feature type="non-terminal residue" evidence="1">
    <location>
        <position position="134"/>
    </location>
</feature>
<dbReference type="EMBL" id="NJHN03000016">
    <property type="protein sequence ID" value="KAH9425956.1"/>
    <property type="molecule type" value="Genomic_DNA"/>
</dbReference>
<reference evidence="1 2" key="2">
    <citation type="journal article" date="2022" name="Mol. Biol. Evol.">
        <title>Comparative Genomics Reveals Insights into the Divergent Evolution of Astigmatic Mites and Household Pest Adaptations.</title>
        <authorList>
            <person name="Xiong Q."/>
            <person name="Wan A.T."/>
            <person name="Liu X."/>
            <person name="Fung C.S."/>
            <person name="Xiao X."/>
            <person name="Malainual N."/>
            <person name="Hou J."/>
            <person name="Wang L."/>
            <person name="Wang M."/>
            <person name="Yang K.Y."/>
            <person name="Cui Y."/>
            <person name="Leung E.L."/>
            <person name="Nong W."/>
            <person name="Shin S.K."/>
            <person name="Au S.W."/>
            <person name="Jeong K.Y."/>
            <person name="Chew F.T."/>
            <person name="Hui J.H."/>
            <person name="Leung T.F."/>
            <person name="Tungtrongchitr A."/>
            <person name="Zhong N."/>
            <person name="Liu Z."/>
            <person name="Tsui S.K."/>
        </authorList>
    </citation>
    <scope>NUCLEOTIDE SEQUENCE [LARGE SCALE GENOMIC DNA]</scope>
    <source>
        <strain evidence="1">Derp</strain>
    </source>
</reference>